<organism evidence="3 4">
    <name type="scientific">Cytobacillus spartinae</name>
    <dbReference type="NCBI Taxonomy" id="3299023"/>
    <lineage>
        <taxon>Bacteria</taxon>
        <taxon>Bacillati</taxon>
        <taxon>Bacillota</taxon>
        <taxon>Bacilli</taxon>
        <taxon>Bacillales</taxon>
        <taxon>Bacillaceae</taxon>
        <taxon>Cytobacillus</taxon>
    </lineage>
</organism>
<dbReference type="InterPro" id="IPR036568">
    <property type="entry name" value="GGCT-like_sf"/>
</dbReference>
<dbReference type="RefSeq" id="WP_389357777.1">
    <property type="nucleotide sequence ID" value="NZ_JBIACK010000001.1"/>
</dbReference>
<accession>A0ABW6K8A8</accession>
<dbReference type="InterPro" id="IPR013024">
    <property type="entry name" value="GGCT-like"/>
</dbReference>
<dbReference type="InterPro" id="IPR009288">
    <property type="entry name" value="AIG2-like_dom"/>
</dbReference>
<dbReference type="Pfam" id="PF06094">
    <property type="entry name" value="GGACT"/>
    <property type="match status" value="1"/>
</dbReference>
<feature type="domain" description="Gamma-glutamylcyclotransferase AIG2-like" evidence="2">
    <location>
        <begin position="7"/>
        <end position="124"/>
    </location>
</feature>
<protein>
    <submittedName>
        <fullName evidence="3">Gamma-glutamylcyclotransferase</fullName>
    </submittedName>
</protein>
<dbReference type="PANTHER" id="PTHR12935">
    <property type="entry name" value="GAMMA-GLUTAMYLCYCLOTRANSFERASE"/>
    <property type="match status" value="1"/>
</dbReference>
<keyword evidence="1" id="KW-0456">Lyase</keyword>
<gene>
    <name evidence="3" type="ORF">ACFYKX_02635</name>
</gene>
<evidence type="ECO:0000313" key="3">
    <source>
        <dbReference type="EMBL" id="MFE8699515.1"/>
    </source>
</evidence>
<keyword evidence="4" id="KW-1185">Reference proteome</keyword>
<sequence length="292" mass="34328">MKNTFKLFVYGTLRKHGKYHELLKDARCLVEQAWIYGELYDTGLGYPTMMPSEDKVVYGEMYEINNEQLWQIDKLEDYVAGRSNNLYERVTYNVFTDQDSLEAYIYVSNRKDLHVTPIPHGDWKLYTFLKEKPETFYYFAYGSCMDTERFRLANVDHYFSNVIGVGMLEQYSMKYLYSVSDGGRADIVEDGGLTEGIVYEAPYDAVQYLFKREGFYTRAYRPIFVDIKMKDTILKDVLTFHVYDKREETVPPHHYATEILRGAKGRVSSKYFEYLRNELVRLGIEDIEKVGG</sequence>
<dbReference type="Pfam" id="PF13772">
    <property type="entry name" value="AIG2_2"/>
    <property type="match status" value="1"/>
</dbReference>
<reference evidence="3 4" key="1">
    <citation type="submission" date="2024-08" db="EMBL/GenBank/DDBJ databases">
        <title>Two novel Cytobacillus novel species.</title>
        <authorList>
            <person name="Liu G."/>
        </authorList>
    </citation>
    <scope>NUCLEOTIDE SEQUENCE [LARGE SCALE GENOMIC DNA]</scope>
    <source>
        <strain evidence="3 4">FJAT-54145</strain>
    </source>
</reference>
<dbReference type="CDD" id="cd06661">
    <property type="entry name" value="GGCT_like"/>
    <property type="match status" value="2"/>
</dbReference>
<name>A0ABW6K8A8_9BACI</name>
<evidence type="ECO:0000259" key="2">
    <source>
        <dbReference type="Pfam" id="PF06094"/>
    </source>
</evidence>
<dbReference type="SUPFAM" id="SSF110857">
    <property type="entry name" value="Gamma-glutamyl cyclotransferase-like"/>
    <property type="match status" value="2"/>
</dbReference>
<evidence type="ECO:0000313" key="4">
    <source>
        <dbReference type="Proteomes" id="UP001601059"/>
    </source>
</evidence>
<dbReference type="Proteomes" id="UP001601059">
    <property type="component" value="Unassembled WGS sequence"/>
</dbReference>
<evidence type="ECO:0000256" key="1">
    <source>
        <dbReference type="ARBA" id="ARBA00023239"/>
    </source>
</evidence>
<dbReference type="PANTHER" id="PTHR12935:SF0">
    <property type="entry name" value="GAMMA-GLUTAMYLCYCLOTRANSFERASE"/>
    <property type="match status" value="1"/>
</dbReference>
<dbReference type="InterPro" id="IPR017939">
    <property type="entry name" value="G-Glutamylcylcotransferase"/>
</dbReference>
<comment type="caution">
    <text evidence="3">The sequence shown here is derived from an EMBL/GenBank/DDBJ whole genome shotgun (WGS) entry which is preliminary data.</text>
</comment>
<dbReference type="Gene3D" id="3.10.490.10">
    <property type="entry name" value="Gamma-glutamyl cyclotransferase-like"/>
    <property type="match status" value="2"/>
</dbReference>
<dbReference type="EMBL" id="JBIACK010000001">
    <property type="protein sequence ID" value="MFE8699515.1"/>
    <property type="molecule type" value="Genomic_DNA"/>
</dbReference>
<proteinExistence type="predicted"/>